<dbReference type="Proteomes" id="UP000188820">
    <property type="component" value="Unassembled WGS sequence"/>
</dbReference>
<organism evidence="2 3">
    <name type="scientific">Rodentibacter caecimuris</name>
    <dbReference type="NCBI Taxonomy" id="1796644"/>
    <lineage>
        <taxon>Bacteria</taxon>
        <taxon>Pseudomonadati</taxon>
        <taxon>Pseudomonadota</taxon>
        <taxon>Gammaproteobacteria</taxon>
        <taxon>Pasteurellales</taxon>
        <taxon>Pasteurellaceae</taxon>
        <taxon>Rodentibacter</taxon>
    </lineage>
</organism>
<dbReference type="SUPFAM" id="SSF53474">
    <property type="entry name" value="alpha/beta-Hydrolases"/>
    <property type="match status" value="1"/>
</dbReference>
<sequence length="757" mass="87066">MSNLKQVHHQFKQNHTSESGNTGTDSCKNIVRLHHKDTLGRPLPSGIEVKLYDSTGKVFMGITDSRGMSIHGRGINGSAEIRCGEVFWFLCRKQQRETQIKSDIHRELAEVNENFVLDKSDGYVLIKAEEDGTVVKHDNPQFQASHPLKIGAYWQNGSPVCNIHATYLPPPMLLNLRFLQKQTAKDRQQQIDRLKHQIHLDGDVATLFIHGYNVPLGKAGHYPLYEDAVSTNTVSKDTARPPNINIRRDELQHPWLHYGRDDLLGMIQGKGKKLNADTYKRYDKQFNGEEALSWFPHVEYYLNLAASGKDKLDKFDDWEKYSRIIGVTWSGSVKATLEFFRAELYANEAGRELAKVLKQLLDNKIKVNILTHSLGARVALSALNILGDFDGDYDEQIDNLIMWEPAVADNAFTNHYTTQFNPIAMEIFPYAHKAAKQITVLYSTEDGVVAGDSRWGDQEKAGLFGGAYPKKYSRLSTALTGGTTPLGDYYINANQAKFTITMFENSATFGINKPNTKPADAYEQGFTREISDEYIRIEKLKEKYGCRDISDSRQREFMCDNIQRNELNQTRIRQAVEAEAEKLSKHDGISDEIYYLRPWSCFRRFKKDDPIQKAVLEHIIEILSYTVVHDWQQINMDIRPPLGARGDLYSVQGRNVKGDLSKSDKKLYFDQFISNMKRVLKVEFVPQTAEESDFIDSDPKYPNKQRPYFITHSAMREWEYEWEGMPDRNKVFPLIYSESYKQYIIEKIKKNSKFGRY</sequence>
<dbReference type="Gene3D" id="3.40.50.1820">
    <property type="entry name" value="alpha/beta hydrolase"/>
    <property type="match status" value="1"/>
</dbReference>
<feature type="compositionally biased region" description="Basic residues" evidence="1">
    <location>
        <begin position="1"/>
        <end position="12"/>
    </location>
</feature>
<feature type="compositionally biased region" description="Polar residues" evidence="1">
    <location>
        <begin position="13"/>
        <end position="26"/>
    </location>
</feature>
<reference evidence="2 3" key="1">
    <citation type="submission" date="2016-10" db="EMBL/GenBank/DDBJ databases">
        <title>Rodentibacter gen. nov. and new species.</title>
        <authorList>
            <person name="Christensen H."/>
        </authorList>
    </citation>
    <scope>NUCLEOTIDE SEQUENCE [LARGE SCALE GENOMIC DNA]</scope>
    <source>
        <strain evidence="2 3">1998236014</strain>
    </source>
</reference>
<name>A0ABX3KYH6_9PAST</name>
<dbReference type="RefSeq" id="WP_318256364.1">
    <property type="nucleotide sequence ID" value="NZ_MLAA01000023.1"/>
</dbReference>
<dbReference type="Pfam" id="PF05990">
    <property type="entry name" value="DUF900"/>
    <property type="match status" value="1"/>
</dbReference>
<gene>
    <name evidence="2" type="ORF">BKG89_05675</name>
</gene>
<protein>
    <recommendedName>
        <fullName evidence="4">Alpha/beta hydrolase</fullName>
    </recommendedName>
</protein>
<evidence type="ECO:0000256" key="1">
    <source>
        <dbReference type="SAM" id="MobiDB-lite"/>
    </source>
</evidence>
<accession>A0ABX3KYH6</accession>
<feature type="region of interest" description="Disordered" evidence="1">
    <location>
        <begin position="1"/>
        <end position="26"/>
    </location>
</feature>
<keyword evidence="3" id="KW-1185">Reference proteome</keyword>
<proteinExistence type="predicted"/>
<dbReference type="InterPro" id="IPR029058">
    <property type="entry name" value="AB_hydrolase_fold"/>
</dbReference>
<evidence type="ECO:0000313" key="2">
    <source>
        <dbReference type="EMBL" id="OOF69811.1"/>
    </source>
</evidence>
<evidence type="ECO:0000313" key="3">
    <source>
        <dbReference type="Proteomes" id="UP000188820"/>
    </source>
</evidence>
<dbReference type="EMBL" id="MLAA01000023">
    <property type="protein sequence ID" value="OOF69811.1"/>
    <property type="molecule type" value="Genomic_DNA"/>
</dbReference>
<evidence type="ECO:0008006" key="4">
    <source>
        <dbReference type="Google" id="ProtNLM"/>
    </source>
</evidence>
<dbReference type="InterPro" id="IPR010297">
    <property type="entry name" value="DUF900_hydrolase"/>
</dbReference>
<comment type="caution">
    <text evidence="2">The sequence shown here is derived from an EMBL/GenBank/DDBJ whole genome shotgun (WGS) entry which is preliminary data.</text>
</comment>